<dbReference type="OrthoDB" id="7667520at2759"/>
<reference evidence="1" key="1">
    <citation type="submission" date="2021-01" db="UniProtKB">
        <authorList>
            <consortium name="EnsemblMetazoa"/>
        </authorList>
    </citation>
    <scope>IDENTIFICATION</scope>
</reference>
<dbReference type="Proteomes" id="UP000002358">
    <property type="component" value="Unassembled WGS sequence"/>
</dbReference>
<evidence type="ECO:0000313" key="1">
    <source>
        <dbReference type="EnsemblMetazoa" id="XP_031785866"/>
    </source>
</evidence>
<proteinExistence type="predicted"/>
<dbReference type="InParanoid" id="A0A7M7QDC5"/>
<dbReference type="GeneID" id="116417319"/>
<accession>A0A7M7QDC5</accession>
<sequence>MEHLLGVPNISSSSGINQAQAVFDTLNDWSLLENIEALCCDSTASNTGRINGACVLLERLIDKDLLYFIYRHHIYELVLRSTFEIKFGKTTGPEVQLFKNFGDFLLDKKDVEVKCRDVCIFIVRVYVHAWFCTPFAAQAPNQDLKFLKCLYEYRRIDESISDCAVRKCMNHLWYLTPQLTALAFFDFTISNEEKLKMCEALQSNSSAFVYGKQILVNEKNLDKIVNSSISDFICKDTYETFRRLKIDTTFLEKNPSKWANDRNYTNGLEVVKNLRVVNDTAEREVKLITEFNNRLTKDEKQLQYLLPVIKDYRSLFSDSKKETLMRPYE</sequence>
<dbReference type="KEGG" id="nvi:116417319"/>
<name>A0A7M7QDC5_NASVI</name>
<dbReference type="AlphaFoldDB" id="A0A7M7QDC5"/>
<organism evidence="1 2">
    <name type="scientific">Nasonia vitripennis</name>
    <name type="common">Parasitic wasp</name>
    <dbReference type="NCBI Taxonomy" id="7425"/>
    <lineage>
        <taxon>Eukaryota</taxon>
        <taxon>Metazoa</taxon>
        <taxon>Ecdysozoa</taxon>
        <taxon>Arthropoda</taxon>
        <taxon>Hexapoda</taxon>
        <taxon>Insecta</taxon>
        <taxon>Pterygota</taxon>
        <taxon>Neoptera</taxon>
        <taxon>Endopterygota</taxon>
        <taxon>Hymenoptera</taxon>
        <taxon>Apocrita</taxon>
        <taxon>Proctotrupomorpha</taxon>
        <taxon>Chalcidoidea</taxon>
        <taxon>Pteromalidae</taxon>
        <taxon>Pteromalinae</taxon>
        <taxon>Nasonia</taxon>
    </lineage>
</organism>
<dbReference type="SMR" id="A0A7M7QDC5"/>
<dbReference type="EnsemblMetazoa" id="XM_031930006">
    <property type="protein sequence ID" value="XP_031785866"/>
    <property type="gene ID" value="LOC116417319"/>
</dbReference>
<dbReference type="PANTHER" id="PTHR46113:SF1">
    <property type="entry name" value="PEPTIDASE M17 LEUCYL AMINOPEPTIDASE N-TERMINAL DOMAIN-CONTAINING PROTEIN"/>
    <property type="match status" value="1"/>
</dbReference>
<keyword evidence="2" id="KW-1185">Reference proteome</keyword>
<protein>
    <submittedName>
        <fullName evidence="1">Uncharacterized protein</fullName>
    </submittedName>
</protein>
<dbReference type="RefSeq" id="XP_031785866.1">
    <property type="nucleotide sequence ID" value="XM_031930006.2"/>
</dbReference>
<dbReference type="PANTHER" id="PTHR46113">
    <property type="entry name" value="SNAC DOMAIN-CONTAINING PROTEIN"/>
    <property type="match status" value="1"/>
</dbReference>
<evidence type="ECO:0000313" key="2">
    <source>
        <dbReference type="Proteomes" id="UP000002358"/>
    </source>
</evidence>